<gene>
    <name evidence="1" type="ORF">SAMEA1982600_02218</name>
</gene>
<dbReference type="OrthoDB" id="9135709at2"/>
<reference evidence="1 2" key="1">
    <citation type="submission" date="2016-03" db="EMBL/GenBank/DDBJ databases">
        <authorList>
            <consortium name="Pathogen Informatics"/>
        </authorList>
    </citation>
    <scope>NUCLEOTIDE SEQUENCE [LARGE SCALE GENOMIC DNA]</scope>
    <source>
        <strain evidence="1 2">NCTC13364</strain>
    </source>
</reference>
<dbReference type="AlphaFoldDB" id="A0A157P358"/>
<proteinExistence type="predicted"/>
<sequence length="198" mass="22968">MEEARLTAYQQEASDREEVRQACEQPFDLPEIALLKSKIPPLTRPPSIDQLSDRTAPSTRQKAAVKALDSLLEHCRIKQGWLENRYSSATYPAYVASSERTRTLLSQLGNGTITFGQYNTGRQEIMSLYEQEGTELEQQVAMVREQWAARDAERRASEAAWAEWAERRPICKRERGKLWCRADRLAPWQRDVSMQWRH</sequence>
<evidence type="ECO:0000313" key="1">
    <source>
        <dbReference type="EMBL" id="SAI28072.1"/>
    </source>
</evidence>
<dbReference type="RefSeq" id="WP_066411688.1">
    <property type="nucleotide sequence ID" value="NZ_FKBS01000014.1"/>
</dbReference>
<dbReference type="Proteomes" id="UP000077037">
    <property type="component" value="Unassembled WGS sequence"/>
</dbReference>
<dbReference type="EMBL" id="FKBS01000014">
    <property type="protein sequence ID" value="SAI28072.1"/>
    <property type="molecule type" value="Genomic_DNA"/>
</dbReference>
<accession>A0A157P358</accession>
<protein>
    <submittedName>
        <fullName evidence="1">Uncharacterized protein</fullName>
    </submittedName>
</protein>
<evidence type="ECO:0000313" key="2">
    <source>
        <dbReference type="Proteomes" id="UP000077037"/>
    </source>
</evidence>
<name>A0A157P358_9BORD</name>
<organism evidence="1 2">
    <name type="scientific">Bordetella ansorpii</name>
    <dbReference type="NCBI Taxonomy" id="288768"/>
    <lineage>
        <taxon>Bacteria</taxon>
        <taxon>Pseudomonadati</taxon>
        <taxon>Pseudomonadota</taxon>
        <taxon>Betaproteobacteria</taxon>
        <taxon>Burkholderiales</taxon>
        <taxon>Alcaligenaceae</taxon>
        <taxon>Bordetella</taxon>
    </lineage>
</organism>